<feature type="domain" description="FlgD/Vpr Ig-like" evidence="1">
    <location>
        <begin position="869"/>
        <end position="933"/>
    </location>
</feature>
<dbReference type="GO" id="GO:0010411">
    <property type="term" value="P:xyloglucan metabolic process"/>
    <property type="evidence" value="ECO:0007669"/>
    <property type="project" value="TreeGrafter"/>
</dbReference>
<proteinExistence type="predicted"/>
<dbReference type="NCBIfam" id="TIGR04183">
    <property type="entry name" value="Por_Secre_tail"/>
    <property type="match status" value="1"/>
</dbReference>
<dbReference type="InterPro" id="IPR026444">
    <property type="entry name" value="Secre_tail"/>
</dbReference>
<dbReference type="Pfam" id="PF13860">
    <property type="entry name" value="FlgD_ig"/>
    <property type="match status" value="1"/>
</dbReference>
<dbReference type="AlphaFoldDB" id="A0A0L8AKJ0"/>
<organism evidence="2 3">
    <name type="scientific">Roseivirga seohaensis subsp. aquiponti</name>
    <dbReference type="NCBI Taxonomy" id="1566026"/>
    <lineage>
        <taxon>Bacteria</taxon>
        <taxon>Pseudomonadati</taxon>
        <taxon>Bacteroidota</taxon>
        <taxon>Cytophagia</taxon>
        <taxon>Cytophagales</taxon>
        <taxon>Roseivirgaceae</taxon>
        <taxon>Roseivirga</taxon>
    </lineage>
</organism>
<dbReference type="Gene3D" id="2.60.40.4070">
    <property type="match status" value="1"/>
</dbReference>
<dbReference type="SUPFAM" id="SSF110296">
    <property type="entry name" value="Oligoxyloglucan reducing end-specific cellobiohydrolase"/>
    <property type="match status" value="2"/>
</dbReference>
<dbReference type="Gene3D" id="2.130.10.10">
    <property type="entry name" value="YVTN repeat-like/Quinoprotein amine dehydrogenase"/>
    <property type="match status" value="3"/>
</dbReference>
<dbReference type="OrthoDB" id="9757947at2"/>
<dbReference type="PANTHER" id="PTHR43739">
    <property type="entry name" value="XYLOGLUCANASE (EUROFUNG)"/>
    <property type="match status" value="1"/>
</dbReference>
<dbReference type="InterPro" id="IPR052025">
    <property type="entry name" value="Xyloglucanase_GH74"/>
</dbReference>
<keyword evidence="3" id="KW-1185">Reference proteome</keyword>
<evidence type="ECO:0000259" key="1">
    <source>
        <dbReference type="Pfam" id="PF13860"/>
    </source>
</evidence>
<reference evidence="3" key="1">
    <citation type="submission" date="2014-11" db="EMBL/GenBank/DDBJ databases">
        <title>Genome sequencing of Roseivirga sp. D-25.</title>
        <authorList>
            <person name="Selvaratnam C."/>
            <person name="Thevarajoo S."/>
            <person name="Goh K.M."/>
            <person name="Eee R."/>
            <person name="Chan K.-G."/>
            <person name="Chong C.S."/>
        </authorList>
    </citation>
    <scope>NUCLEOTIDE SEQUENCE [LARGE SCALE GENOMIC DNA]</scope>
    <source>
        <strain evidence="3">D-25</strain>
    </source>
</reference>
<sequence length="946" mass="103417">MKFSKKSTLILSLVVLWSLVALVFVFVPKSNDKEITVEPPTARAEFFSRENVQQRSEYIHQMLANPETNEIPVNMREMENEFVQDFKLKANLNRLKMSAAGANSQNAPSLLTWNSLGPNNIGGRTRAVAIDVTNENIILAAGVSGGVWRSTNGGQSWTKTTKSDQLHSVTCIVQDTRPGKENVWYYGTGELVGNSTRSPGAPFRGDGIYKSTDGGLNWQPLPSTQVNNPEKFNSPFMYVWDITLNPNSANDEIIAAIYGGIVRSANGGQTWATVLGNSLYEVGNNVDLNDVPAIFYTEVYRAANGVFYASLSRSTNTASAFSPLAGIYKSDDGVNWTRIVVHSNLAYRRTEIGASLSNPNIVYFLSDTGQGHKLLKYNNATGAVDDRSVNLPDGTDEEIESFDSQSSYDLFVRVHPANENTVFIGGTNIYRSTDGFATKANVTWIGGYNPDVEGNSSYPNHHPDQHDLVFLPSNPNVMISANDGGLFKTTNNLASPVVYESLNNGYITTQYYTITMSQSPADNFAFGGLQDNGSILSTIGENNNGVRLIGGDGGFTASTRFGINYYTSFQNGQVYRLTLNRNYSLSSFARVDPSGAGADPSQPILFINPYVLDRNNGNRMFFAGGNYLWRNRNLSQIPSGEQTKTDVNWERLEITKIASGSISAIETSSDQENILYYGTSVGQVFRMDFANSNGYTVSERTSNIFPSGAYVNSIAVNPTNANEIVVVFSNYQVKSVFRSVDGGATFEDISGNLEEDPSGLGGGPSVRWAEIVPKNDGVTEYYLATSVGVFSTTALNGESTIWLQEGEQSIGNVPVNMLDYRRSDGRIVAATHGNGVYQSQINGVVPEPAIQSGNGLVVENAFPNPFTDNIAINYTLPETDMVRARVYNTDGKLVKTIALGLGFQGENEIFWDGTDVKNSPVPPGIYLIRMEYQGEIKVQKVIYSRE</sequence>
<protein>
    <recommendedName>
        <fullName evidence="1">FlgD/Vpr Ig-like domain-containing protein</fullName>
    </recommendedName>
</protein>
<dbReference type="InterPro" id="IPR025965">
    <property type="entry name" value="FlgD/Vpr_Ig-like"/>
</dbReference>
<accession>A0A0L8AKJ0</accession>
<comment type="caution">
    <text evidence="2">The sequence shown here is derived from an EMBL/GenBank/DDBJ whole genome shotgun (WGS) entry which is preliminary data.</text>
</comment>
<name>A0A0L8AKJ0_9BACT</name>
<gene>
    <name evidence="2" type="ORF">OB69_10610</name>
</gene>
<dbReference type="Proteomes" id="UP000036908">
    <property type="component" value="Unassembled WGS sequence"/>
</dbReference>
<evidence type="ECO:0000313" key="2">
    <source>
        <dbReference type="EMBL" id="KOF02751.1"/>
    </source>
</evidence>
<dbReference type="PANTHER" id="PTHR43739:SF5">
    <property type="entry name" value="EXO-ALPHA-SIALIDASE"/>
    <property type="match status" value="1"/>
</dbReference>
<dbReference type="RefSeq" id="WP_053223697.1">
    <property type="nucleotide sequence ID" value="NZ_JSVA01000010.1"/>
</dbReference>
<dbReference type="EMBL" id="JSVA01000010">
    <property type="protein sequence ID" value="KOF02751.1"/>
    <property type="molecule type" value="Genomic_DNA"/>
</dbReference>
<dbReference type="PATRIC" id="fig|1566026.4.peg.407"/>
<evidence type="ECO:0000313" key="3">
    <source>
        <dbReference type="Proteomes" id="UP000036908"/>
    </source>
</evidence>
<dbReference type="InterPro" id="IPR015943">
    <property type="entry name" value="WD40/YVTN_repeat-like_dom_sf"/>
</dbReference>